<organism evidence="1 2">
    <name type="scientific">Salmonella enterica subsp. enterica serovar Bovismorbificans</name>
    <dbReference type="NCBI Taxonomy" id="58097"/>
    <lineage>
        <taxon>Bacteria</taxon>
        <taxon>Pseudomonadati</taxon>
        <taxon>Pseudomonadota</taxon>
        <taxon>Gammaproteobacteria</taxon>
        <taxon>Enterobacterales</taxon>
        <taxon>Enterobacteriaceae</taxon>
        <taxon>Salmonella</taxon>
    </lineage>
</organism>
<evidence type="ECO:0000313" key="1">
    <source>
        <dbReference type="EMBL" id="CNT92852.1"/>
    </source>
</evidence>
<name>A0A655C3L6_SALET</name>
<proteinExistence type="predicted"/>
<accession>A0A655C3L6</accession>
<reference evidence="1 2" key="1">
    <citation type="submission" date="2015-03" db="EMBL/GenBank/DDBJ databases">
        <authorList>
            <consortium name="Pathogen Informatics"/>
        </authorList>
    </citation>
    <scope>NUCLEOTIDE SEQUENCE [LARGE SCALE GENOMIC DNA]</scope>
    <source>
        <strain evidence="1 2">D4891</strain>
    </source>
</reference>
<dbReference type="Proteomes" id="UP000042394">
    <property type="component" value="Unassembled WGS sequence"/>
</dbReference>
<dbReference type="EMBL" id="CQPD01000011">
    <property type="protein sequence ID" value="CNT92852.1"/>
    <property type="molecule type" value="Genomic_DNA"/>
</dbReference>
<gene>
    <name evidence="1" type="ORF">ERS008207_01369</name>
</gene>
<evidence type="ECO:0000313" key="2">
    <source>
        <dbReference type="Proteomes" id="UP000042394"/>
    </source>
</evidence>
<dbReference type="AlphaFoldDB" id="A0A655C3L6"/>
<protein>
    <submittedName>
        <fullName evidence="1">Uncharacterized protein</fullName>
    </submittedName>
</protein>
<sequence length="83" mass="9386">MIELMITDSGSVILHGIQNIDNRFTLRQAADIRSGKVISGIKKPRRLIFGFFLLHQRSDIGPTANIAFTVSNPRHFIRLHMSV</sequence>